<organism evidence="2 3">
    <name type="scientific">Natronoarchaeum mannanilyticum</name>
    <dbReference type="NCBI Taxonomy" id="926360"/>
    <lineage>
        <taxon>Archaea</taxon>
        <taxon>Methanobacteriati</taxon>
        <taxon>Methanobacteriota</taxon>
        <taxon>Stenosarchaea group</taxon>
        <taxon>Halobacteria</taxon>
        <taxon>Halobacteriales</taxon>
        <taxon>Natronoarchaeaceae</taxon>
    </lineage>
</organism>
<feature type="transmembrane region" description="Helical" evidence="1">
    <location>
        <begin position="152"/>
        <end position="172"/>
    </location>
</feature>
<dbReference type="AlphaFoldDB" id="A0AAV3T5P3"/>
<accession>A0AAV3T5P3</accession>
<feature type="transmembrane region" description="Helical" evidence="1">
    <location>
        <begin position="98"/>
        <end position="118"/>
    </location>
</feature>
<dbReference type="InterPro" id="IPR007404">
    <property type="entry name" value="YdjM-like"/>
</dbReference>
<evidence type="ECO:0000256" key="1">
    <source>
        <dbReference type="SAM" id="Phobius"/>
    </source>
</evidence>
<feature type="transmembrane region" description="Helical" evidence="1">
    <location>
        <begin position="63"/>
        <end position="86"/>
    </location>
</feature>
<keyword evidence="3" id="KW-1185">Reference proteome</keyword>
<evidence type="ECO:0008006" key="4">
    <source>
        <dbReference type="Google" id="ProtNLM"/>
    </source>
</evidence>
<dbReference type="Pfam" id="PF04307">
    <property type="entry name" value="YdjM"/>
    <property type="match status" value="1"/>
</dbReference>
<keyword evidence="1" id="KW-1133">Transmembrane helix</keyword>
<gene>
    <name evidence="2" type="ORF">GCM10009020_06690</name>
</gene>
<proteinExistence type="predicted"/>
<comment type="caution">
    <text evidence="2">The sequence shown here is derived from an EMBL/GenBank/DDBJ whole genome shotgun (WGS) entry which is preliminary data.</text>
</comment>
<feature type="transmembrane region" description="Helical" evidence="1">
    <location>
        <begin position="6"/>
        <end position="22"/>
    </location>
</feature>
<name>A0AAV3T5P3_9EURY</name>
<evidence type="ECO:0000313" key="2">
    <source>
        <dbReference type="EMBL" id="GAA0664470.1"/>
    </source>
</evidence>
<protein>
    <recommendedName>
        <fullName evidence="4">Metal-dependent hydrolase</fullName>
    </recommendedName>
</protein>
<feature type="transmembrane region" description="Helical" evidence="1">
    <location>
        <begin position="29"/>
        <end position="51"/>
    </location>
</feature>
<keyword evidence="1" id="KW-0472">Membrane</keyword>
<dbReference type="RefSeq" id="WP_343772445.1">
    <property type="nucleotide sequence ID" value="NZ_BAAADV010000001.1"/>
</dbReference>
<dbReference type="EMBL" id="BAAADV010000001">
    <property type="protein sequence ID" value="GAA0664470.1"/>
    <property type="molecule type" value="Genomic_DNA"/>
</dbReference>
<evidence type="ECO:0000313" key="3">
    <source>
        <dbReference type="Proteomes" id="UP001500420"/>
    </source>
</evidence>
<reference evidence="2 3" key="1">
    <citation type="journal article" date="2019" name="Int. J. Syst. Evol. Microbiol.">
        <title>The Global Catalogue of Microorganisms (GCM) 10K type strain sequencing project: providing services to taxonomists for standard genome sequencing and annotation.</title>
        <authorList>
            <consortium name="The Broad Institute Genomics Platform"/>
            <consortium name="The Broad Institute Genome Sequencing Center for Infectious Disease"/>
            <person name="Wu L."/>
            <person name="Ma J."/>
        </authorList>
    </citation>
    <scope>NUCLEOTIDE SEQUENCE [LARGE SCALE GENOMIC DNA]</scope>
    <source>
        <strain evidence="2 3">JCM 16328</strain>
    </source>
</reference>
<keyword evidence="1" id="KW-0812">Transmembrane</keyword>
<sequence>MVDVMGHVAMGLLWAIPAWFVWTDRASLAFIGIAAVAALLPDIDLFLSQWFPAAIHHHGITHTVVAVLGASVVAGALTAVAFAGPFERWTRGERFDRTSAFVFAAAAYAVGGLSHIFADMLSAPDLSTPIEPLWPFVRQSWGLDLIWYNSPWWNIGLLAVALTIHAAIAVAADPLDHPYRLGEA</sequence>
<dbReference type="Proteomes" id="UP001500420">
    <property type="component" value="Unassembled WGS sequence"/>
</dbReference>